<dbReference type="PANTHER" id="PTHR35789:SF1">
    <property type="entry name" value="SPORE GERMINATION PROTEIN B3"/>
    <property type="match status" value="1"/>
</dbReference>
<sequence length="423" mass="46119">MPAVRILVLSLLTLMAVLTAGGCWGSRETDEVAYILSIGLDRGEQDRFLVTISIANPQNIAGAGTGGAGEGGLGSSVIMSVESSAVIPSLNLFDTSVDRQLSLLHTKAYIISEELAREGLHDLLLSLIRYRELRGTALVLVSRGSARDFIEKNKPLLELSPTKQFELIRKLTGNHGLYASTLFQHFYNDLKSLSVEGSTPLVAIREGGRGTAGPASGDGGGHVLGDYEAGEVPITGGNPAQIIGNAVFRGDRMVGVIGGEEARYLLMLQGKFRWGNLVVADPLAAGPAVVSLVVKQAHSPKIRTEIDPEGNVAIDVDIYLEPEIIGIMSGIDYETEENKAVLEETVSFEIQRGCQELIRRTQEEFRSDIIGFGKKVKHHFWTLSAWEEFRWLEHYPEAEVNVTVHSRIRRTGLQLKTMPYRGG</sequence>
<dbReference type="InterPro" id="IPR057336">
    <property type="entry name" value="GerAC_N"/>
</dbReference>
<dbReference type="GO" id="GO:0009847">
    <property type="term" value="P:spore germination"/>
    <property type="evidence" value="ECO:0007669"/>
    <property type="project" value="InterPro"/>
</dbReference>
<evidence type="ECO:0000313" key="10">
    <source>
        <dbReference type="EMBL" id="VFU12002.1"/>
    </source>
</evidence>
<evidence type="ECO:0000256" key="6">
    <source>
        <dbReference type="ARBA" id="ARBA00023139"/>
    </source>
</evidence>
<keyword evidence="4" id="KW-0732">Signal</keyword>
<keyword evidence="3" id="KW-0309">Germination</keyword>
<evidence type="ECO:0000259" key="8">
    <source>
        <dbReference type="Pfam" id="PF05504"/>
    </source>
</evidence>
<comment type="similarity">
    <text evidence="2">Belongs to the GerABKC lipoprotein family.</text>
</comment>
<protein>
    <recommendedName>
        <fullName evidence="11">Spore germination protein B3</fullName>
    </recommendedName>
</protein>
<feature type="domain" description="Spore germination GerAC-like C-terminal" evidence="8">
    <location>
        <begin position="244"/>
        <end position="412"/>
    </location>
</feature>
<evidence type="ECO:0000256" key="4">
    <source>
        <dbReference type="ARBA" id="ARBA00022729"/>
    </source>
</evidence>
<dbReference type="AlphaFoldDB" id="A0A485LVE2"/>
<keyword evidence="6" id="KW-0564">Palmitate</keyword>
<name>A0A485LVE2_9ZZZZ</name>
<evidence type="ECO:0000256" key="3">
    <source>
        <dbReference type="ARBA" id="ARBA00022544"/>
    </source>
</evidence>
<dbReference type="Pfam" id="PF05504">
    <property type="entry name" value="Spore_GerAC"/>
    <property type="match status" value="1"/>
</dbReference>
<organism evidence="10">
    <name type="scientific">anaerobic digester metagenome</name>
    <dbReference type="NCBI Taxonomy" id="1263854"/>
    <lineage>
        <taxon>unclassified sequences</taxon>
        <taxon>metagenomes</taxon>
        <taxon>ecological metagenomes</taxon>
    </lineage>
</organism>
<feature type="domain" description="Spore germination protein N-terminal" evidence="9">
    <location>
        <begin position="26"/>
        <end position="202"/>
    </location>
</feature>
<dbReference type="InterPro" id="IPR038501">
    <property type="entry name" value="Spore_GerAC_C_sf"/>
</dbReference>
<proteinExistence type="inferred from homology"/>
<keyword evidence="5" id="KW-0472">Membrane</keyword>
<dbReference type="InterPro" id="IPR008844">
    <property type="entry name" value="Spore_GerAC-like"/>
</dbReference>
<evidence type="ECO:0000256" key="7">
    <source>
        <dbReference type="ARBA" id="ARBA00023288"/>
    </source>
</evidence>
<dbReference type="EMBL" id="CAADRN010000055">
    <property type="protein sequence ID" value="VFU12002.1"/>
    <property type="molecule type" value="Genomic_DNA"/>
</dbReference>
<evidence type="ECO:0000256" key="1">
    <source>
        <dbReference type="ARBA" id="ARBA00004635"/>
    </source>
</evidence>
<reference evidence="10" key="1">
    <citation type="submission" date="2019-03" db="EMBL/GenBank/DDBJ databases">
        <authorList>
            <person name="Hao L."/>
        </authorList>
    </citation>
    <scope>NUCLEOTIDE SEQUENCE</scope>
</reference>
<comment type="subcellular location">
    <subcellularLocation>
        <location evidence="1">Membrane</location>
        <topology evidence="1">Lipid-anchor</topology>
    </subcellularLocation>
</comment>
<keyword evidence="7" id="KW-0449">Lipoprotein</keyword>
<dbReference type="InterPro" id="IPR046953">
    <property type="entry name" value="Spore_GerAC-like_C"/>
</dbReference>
<dbReference type="PANTHER" id="PTHR35789">
    <property type="entry name" value="SPORE GERMINATION PROTEIN B3"/>
    <property type="match status" value="1"/>
</dbReference>
<dbReference type="GO" id="GO:0016020">
    <property type="term" value="C:membrane"/>
    <property type="evidence" value="ECO:0007669"/>
    <property type="project" value="UniProtKB-SubCell"/>
</dbReference>
<evidence type="ECO:0000256" key="2">
    <source>
        <dbReference type="ARBA" id="ARBA00007886"/>
    </source>
</evidence>
<accession>A0A485LVE2</accession>
<gene>
    <name evidence="10" type="ORF">SCFA_1480005</name>
</gene>
<dbReference type="NCBIfam" id="TIGR02887">
    <property type="entry name" value="spore_ger_x_C"/>
    <property type="match status" value="1"/>
</dbReference>
<dbReference type="Pfam" id="PF25198">
    <property type="entry name" value="Spore_GerAC_N"/>
    <property type="match status" value="1"/>
</dbReference>
<dbReference type="PROSITE" id="PS51257">
    <property type="entry name" value="PROKAR_LIPOPROTEIN"/>
    <property type="match status" value="1"/>
</dbReference>
<evidence type="ECO:0008006" key="11">
    <source>
        <dbReference type="Google" id="ProtNLM"/>
    </source>
</evidence>
<evidence type="ECO:0000259" key="9">
    <source>
        <dbReference type="Pfam" id="PF25198"/>
    </source>
</evidence>
<dbReference type="Gene3D" id="3.30.300.210">
    <property type="entry name" value="Nutrient germinant receptor protein C, domain 3"/>
    <property type="match status" value="1"/>
</dbReference>
<evidence type="ECO:0000256" key="5">
    <source>
        <dbReference type="ARBA" id="ARBA00023136"/>
    </source>
</evidence>